<evidence type="ECO:0000313" key="2">
    <source>
        <dbReference type="EMBL" id="GMM35698.1"/>
    </source>
</evidence>
<gene>
    <name evidence="2" type="ORF">DASC09_030230</name>
</gene>
<dbReference type="AlphaFoldDB" id="A0AAV5QNF7"/>
<organism evidence="2 3">
    <name type="scientific">Saccharomycopsis crataegensis</name>
    <dbReference type="NCBI Taxonomy" id="43959"/>
    <lineage>
        <taxon>Eukaryota</taxon>
        <taxon>Fungi</taxon>
        <taxon>Dikarya</taxon>
        <taxon>Ascomycota</taxon>
        <taxon>Saccharomycotina</taxon>
        <taxon>Saccharomycetes</taxon>
        <taxon>Saccharomycopsidaceae</taxon>
        <taxon>Saccharomycopsis</taxon>
    </lineage>
</organism>
<evidence type="ECO:0000313" key="3">
    <source>
        <dbReference type="Proteomes" id="UP001360560"/>
    </source>
</evidence>
<accession>A0AAV5QNF7</accession>
<protein>
    <submittedName>
        <fullName evidence="2">Uncharacterized protein</fullName>
    </submittedName>
</protein>
<name>A0AAV5QNF7_9ASCO</name>
<feature type="region of interest" description="Disordered" evidence="1">
    <location>
        <begin position="49"/>
        <end position="84"/>
    </location>
</feature>
<proteinExistence type="predicted"/>
<feature type="compositionally biased region" description="Polar residues" evidence="1">
    <location>
        <begin position="68"/>
        <end position="84"/>
    </location>
</feature>
<evidence type="ECO:0000256" key="1">
    <source>
        <dbReference type="SAM" id="MobiDB-lite"/>
    </source>
</evidence>
<keyword evidence="3" id="KW-1185">Reference proteome</keyword>
<reference evidence="2 3" key="1">
    <citation type="journal article" date="2023" name="Elife">
        <title>Identification of key yeast species and microbe-microbe interactions impacting larval growth of Drosophila in the wild.</title>
        <authorList>
            <person name="Mure A."/>
            <person name="Sugiura Y."/>
            <person name="Maeda R."/>
            <person name="Honda K."/>
            <person name="Sakurai N."/>
            <person name="Takahashi Y."/>
            <person name="Watada M."/>
            <person name="Katoh T."/>
            <person name="Gotoh A."/>
            <person name="Gotoh Y."/>
            <person name="Taniguchi I."/>
            <person name="Nakamura K."/>
            <person name="Hayashi T."/>
            <person name="Katayama T."/>
            <person name="Uemura T."/>
            <person name="Hattori Y."/>
        </authorList>
    </citation>
    <scope>NUCLEOTIDE SEQUENCE [LARGE SCALE GENOMIC DNA]</scope>
    <source>
        <strain evidence="2 3">SC-9</strain>
    </source>
</reference>
<dbReference type="Proteomes" id="UP001360560">
    <property type="component" value="Unassembled WGS sequence"/>
</dbReference>
<dbReference type="EMBL" id="BTFZ01000010">
    <property type="protein sequence ID" value="GMM35698.1"/>
    <property type="molecule type" value="Genomic_DNA"/>
</dbReference>
<sequence length="140" mass="15710">MPPTVPINHYDGPRNQQNRTIRPILLFHANIFEQNACFEHSNFFKVKGSDHYSPRQAQQELTRRKGSAETSTRQYNGPASQTQRSTTSFLTATTLIYALGAGITAAAGTRLALQLLLVKVFKLYSFQVQDPKGPNQENSR</sequence>
<comment type="caution">
    <text evidence="2">The sequence shown here is derived from an EMBL/GenBank/DDBJ whole genome shotgun (WGS) entry which is preliminary data.</text>
</comment>